<feature type="transmembrane region" description="Helical" evidence="1">
    <location>
        <begin position="140"/>
        <end position="158"/>
    </location>
</feature>
<keyword evidence="1" id="KW-0812">Transmembrane</keyword>
<keyword evidence="3" id="KW-1185">Reference proteome</keyword>
<feature type="transmembrane region" description="Helical" evidence="1">
    <location>
        <begin position="36"/>
        <end position="58"/>
    </location>
</feature>
<comment type="caution">
    <text evidence="2">The sequence shown here is derived from an EMBL/GenBank/DDBJ whole genome shotgun (WGS) entry which is preliminary data.</text>
</comment>
<feature type="transmembrane region" description="Helical" evidence="1">
    <location>
        <begin position="70"/>
        <end position="94"/>
    </location>
</feature>
<evidence type="ECO:0000313" key="3">
    <source>
        <dbReference type="Proteomes" id="UP000697472"/>
    </source>
</evidence>
<feature type="transmembrane region" description="Helical" evidence="1">
    <location>
        <begin position="100"/>
        <end position="128"/>
    </location>
</feature>
<accession>A0ABS2PQ70</accession>
<organism evidence="2 3">
    <name type="scientific">Streptococcus loxodontisalivarius</name>
    <dbReference type="NCBI Taxonomy" id="1349415"/>
    <lineage>
        <taxon>Bacteria</taxon>
        <taxon>Bacillati</taxon>
        <taxon>Bacillota</taxon>
        <taxon>Bacilli</taxon>
        <taxon>Lactobacillales</taxon>
        <taxon>Streptococcaceae</taxon>
        <taxon>Streptococcus</taxon>
    </lineage>
</organism>
<keyword evidence="1" id="KW-1133">Transmembrane helix</keyword>
<protein>
    <submittedName>
        <fullName evidence="2">Uncharacterized protein</fullName>
    </submittedName>
</protein>
<dbReference type="RefSeq" id="WP_205008887.1">
    <property type="nucleotide sequence ID" value="NZ_JAFBEH010000003.1"/>
</dbReference>
<reference evidence="2 3" key="1">
    <citation type="submission" date="2021-01" db="EMBL/GenBank/DDBJ databases">
        <title>Genomic Encyclopedia of Type Strains, Phase IV (KMG-IV): sequencing the most valuable type-strain genomes for metagenomic binning, comparative biology and taxonomic classification.</title>
        <authorList>
            <person name="Goeker M."/>
        </authorList>
    </citation>
    <scope>NUCLEOTIDE SEQUENCE [LARGE SCALE GENOMIC DNA]</scope>
    <source>
        <strain evidence="2 3">DSM 27382</strain>
    </source>
</reference>
<proteinExistence type="predicted"/>
<name>A0ABS2PQ70_9STRE</name>
<gene>
    <name evidence="2" type="ORF">JOC28_000313</name>
</gene>
<dbReference type="Proteomes" id="UP000697472">
    <property type="component" value="Unassembled WGS sequence"/>
</dbReference>
<keyword evidence="1" id="KW-0472">Membrane</keyword>
<feature type="transmembrane region" description="Helical" evidence="1">
    <location>
        <begin position="190"/>
        <end position="206"/>
    </location>
</feature>
<evidence type="ECO:0000313" key="2">
    <source>
        <dbReference type="EMBL" id="MBM7642021.1"/>
    </source>
</evidence>
<sequence>MKEFLSFMSLRIIFFLLDFIVLCKILTSKVDNESKIILVIIFMLSIAFLLGTFVVRKYKFTSTVRFWSKMLLLLYTFLVILSHFITIVFFSVFITNNEFMVLILVLLAVIDMYRVLLGNIIYYLILFIFIVSQTSFGGSIINWTVITLIITTVLLPLFEKDLIKLYSKVNQVSIKEIDCDIEYDLKEKKIQFLLALVPLYFGLKIFDILKDIIFINSSFEKTANEFSYFLIVENFMKLFTVMLLLSLYYACFDLIFSKILSVIFGKALIKPTEKRKQKPKYLQMKKIKYLQM</sequence>
<feature type="transmembrane region" description="Helical" evidence="1">
    <location>
        <begin position="226"/>
        <end position="248"/>
    </location>
</feature>
<dbReference type="EMBL" id="JAFBEH010000003">
    <property type="protein sequence ID" value="MBM7642021.1"/>
    <property type="molecule type" value="Genomic_DNA"/>
</dbReference>
<evidence type="ECO:0000256" key="1">
    <source>
        <dbReference type="SAM" id="Phobius"/>
    </source>
</evidence>
<feature type="transmembrane region" description="Helical" evidence="1">
    <location>
        <begin position="12"/>
        <end position="30"/>
    </location>
</feature>